<evidence type="ECO:0000256" key="1">
    <source>
        <dbReference type="SAM" id="Coils"/>
    </source>
</evidence>
<dbReference type="SMART" id="SM00787">
    <property type="entry name" value="Spc7"/>
    <property type="match status" value="1"/>
</dbReference>
<proteinExistence type="predicted"/>
<dbReference type="EMBL" id="JBBJBU010000001">
    <property type="protein sequence ID" value="KAK7208056.1"/>
    <property type="molecule type" value="Genomic_DNA"/>
</dbReference>
<dbReference type="SMART" id="SM01315">
    <property type="entry name" value="Spc7_N"/>
    <property type="match status" value="1"/>
</dbReference>
<comment type="caution">
    <text evidence="4">The sequence shown here is derived from an EMBL/GenBank/DDBJ whole genome shotgun (WGS) entry which is preliminary data.</text>
</comment>
<name>A0ABR1FDY9_9ASCO</name>
<sequence length="1171" mass="129077">MSSPSKVISPRKSPRNHRKSLAFLPSADKENGLSAGSMGRRKRAKSLDGTEDPTLSIPKKRRNESRIPTASGPPRGILKATYSNDDNHTVIGVMQVSLKEEPVSKPKPSRVMSRRVSFAPEATLHTFDIDSLDDASSQANSSAASTPRRSDDRSAAEQRPPLANLDQYNQLSPVSLRGVQDSVEQTADDSDDDAQFSDDDSEVEMEDATDVFDDETFNQIASSTSPFRAVQSPVGTVRAGKGSIFGSGLFSPKPARSQVNDNDDDQSEDDFNDDGETQTMEVTTAFGSISGNSNLTSAQDADEDEDQTMEVTRAVGWIEQPQMEEENDDDDNVTMDITRAGGFIVSKADTSVVQDDVTMDVTMDATRAIGSIQESHETEDSNADITMDVTRAVGFIEQDDNSVTMDVTCAVGVIEQPAVSDDEDDMDVTMEVTRAIGFIQPEVDSDEDVSRTEAMDVTRAIGSIQPKEADDTVAMDVTMAIGSIADNSSMPEEANGTSEDSHVATPKAIQSPQINRTPTRAGSATPRSSAKRSLVRTDSMGLSTPVKAPEGVQNSPGPSAISRKRKSLLESQILGQEFTGQNITIGTPEGRKLKNDINETLFNASSSNLQKRIQSLTPKKVVRSPVKSLVKSARKEVIAAIRSEEQEALAKRYSPLKNHASTPARSQTRLLSDLPAPVLRFDLAPKQPNTPSAKVPLVVERAEEMNEDDYVPLSLNEFLQMTSVQFLEGLNTKRRNTTMMQSCDLLSEKSFEDVVLSRQLHCPMLELYEFSCRELRKNIQEGNDLFERLESETLEENPNLFRQYLSASIDGQVAFCAQFKVIKTYARLLSKGVWYEWRSKLLDGVMNSLTKNQSALQKDIQDLQPKEKSVSLSLPEIRAKHSALKTKLERLRQRRNEVEGCDKDELLSAREMLTAEKAEVQSKQQVREELAASDQNLTRMVDEKRSGIESCNAGIAKAEAIVEENRGIDTDQTALIKDKLTLLGELYGWQVTSYADSLITLSLGDFVTVEISIAEERIVKTSFATSESPVISFFVSAIELLAKSLPSSKFLRSGSSLLLQYKAICREINWLENRYVSNIHLDNMALKIESEVFIRETLTKFRAKYQLSLDLTVPDFPAIHSIPTFELVYGSFDSLPRYACKSTDSTSTMSRGREMENGAECTNIIGAFAGF</sequence>
<dbReference type="GeneID" id="90040553"/>
<feature type="region of interest" description="Disordered" evidence="2">
    <location>
        <begin position="485"/>
        <end position="561"/>
    </location>
</feature>
<dbReference type="Pfam" id="PF15402">
    <property type="entry name" value="MELT_2"/>
    <property type="match status" value="8"/>
</dbReference>
<protein>
    <submittedName>
        <fullName evidence="4">Spc7 kinetochore protein-domain-containing protein</fullName>
    </submittedName>
</protein>
<dbReference type="Pfam" id="PF08317">
    <property type="entry name" value="Spc7"/>
    <property type="match status" value="1"/>
</dbReference>
<feature type="coiled-coil region" evidence="1">
    <location>
        <begin position="874"/>
        <end position="943"/>
    </location>
</feature>
<feature type="compositionally biased region" description="Polar residues" evidence="2">
    <location>
        <begin position="288"/>
        <end position="299"/>
    </location>
</feature>
<dbReference type="RefSeq" id="XP_064771089.1">
    <property type="nucleotide sequence ID" value="XM_064915041.1"/>
</dbReference>
<accession>A0ABR1FDY9</accession>
<keyword evidence="5" id="KW-1185">Reference proteome</keyword>
<evidence type="ECO:0000313" key="4">
    <source>
        <dbReference type="EMBL" id="KAK7208056.1"/>
    </source>
</evidence>
<feature type="region of interest" description="Disordered" evidence="2">
    <location>
        <begin position="127"/>
        <end position="205"/>
    </location>
</feature>
<feature type="region of interest" description="Disordered" evidence="2">
    <location>
        <begin position="288"/>
        <end position="307"/>
    </location>
</feature>
<feature type="domain" description="Spc7 kinetochore protein" evidence="3">
    <location>
        <begin position="702"/>
        <end position="1012"/>
    </location>
</feature>
<dbReference type="InterPro" id="IPR033338">
    <property type="entry name" value="Spc105/Spc7"/>
</dbReference>
<feature type="region of interest" description="Disordered" evidence="2">
    <location>
        <begin position="240"/>
        <end position="275"/>
    </location>
</feature>
<dbReference type="PANTHER" id="PTHR28260">
    <property type="entry name" value="SPINDLE POLE BODY COMPONENT SPC105"/>
    <property type="match status" value="1"/>
</dbReference>
<evidence type="ECO:0000313" key="5">
    <source>
        <dbReference type="Proteomes" id="UP001498771"/>
    </source>
</evidence>
<dbReference type="Proteomes" id="UP001498771">
    <property type="component" value="Unassembled WGS sequence"/>
</dbReference>
<keyword evidence="1" id="KW-0175">Coiled coil</keyword>
<evidence type="ECO:0000259" key="3">
    <source>
        <dbReference type="SMART" id="SM00787"/>
    </source>
</evidence>
<dbReference type="InterPro" id="IPR013253">
    <property type="entry name" value="Spc7_domain"/>
</dbReference>
<feature type="compositionally biased region" description="Acidic residues" evidence="2">
    <location>
        <begin position="186"/>
        <end position="205"/>
    </location>
</feature>
<dbReference type="PANTHER" id="PTHR28260:SF1">
    <property type="entry name" value="SPINDLE POLE BODY COMPONENT SPC105"/>
    <property type="match status" value="1"/>
</dbReference>
<feature type="region of interest" description="Disordered" evidence="2">
    <location>
        <begin position="1"/>
        <end position="88"/>
    </location>
</feature>
<feature type="compositionally biased region" description="Acidic residues" evidence="2">
    <location>
        <begin position="261"/>
        <end position="275"/>
    </location>
</feature>
<reference evidence="4 5" key="1">
    <citation type="submission" date="2024-03" db="EMBL/GenBank/DDBJ databases">
        <title>Genome-scale model development and genomic sequencing of the oleaginous clade Lipomyces.</title>
        <authorList>
            <consortium name="Lawrence Berkeley National Laboratory"/>
            <person name="Czajka J.J."/>
            <person name="Han Y."/>
            <person name="Kim J."/>
            <person name="Mondo S.J."/>
            <person name="Hofstad B.A."/>
            <person name="Robles A."/>
            <person name="Haridas S."/>
            <person name="Riley R."/>
            <person name="LaButti K."/>
            <person name="Pangilinan J."/>
            <person name="Andreopoulos W."/>
            <person name="Lipzen A."/>
            <person name="Yan J."/>
            <person name="Wang M."/>
            <person name="Ng V."/>
            <person name="Grigoriev I.V."/>
            <person name="Spatafora J.W."/>
            <person name="Magnuson J.K."/>
            <person name="Baker S.E."/>
            <person name="Pomraning K.R."/>
        </authorList>
    </citation>
    <scope>NUCLEOTIDE SEQUENCE [LARGE SCALE GENOMIC DNA]</scope>
    <source>
        <strain evidence="4 5">Phaff 52-87</strain>
    </source>
</reference>
<feature type="compositionally biased region" description="Low complexity" evidence="2">
    <location>
        <begin position="134"/>
        <end position="145"/>
    </location>
</feature>
<feature type="compositionally biased region" description="Polar residues" evidence="2">
    <location>
        <begin position="508"/>
        <end position="528"/>
    </location>
</feature>
<feature type="compositionally biased region" description="Polar residues" evidence="2">
    <location>
        <begin position="485"/>
        <end position="498"/>
    </location>
</feature>
<organism evidence="4 5">
    <name type="scientific">Myxozyma melibiosi</name>
    <dbReference type="NCBI Taxonomy" id="54550"/>
    <lineage>
        <taxon>Eukaryota</taxon>
        <taxon>Fungi</taxon>
        <taxon>Dikarya</taxon>
        <taxon>Ascomycota</taxon>
        <taxon>Saccharomycotina</taxon>
        <taxon>Lipomycetes</taxon>
        <taxon>Lipomycetales</taxon>
        <taxon>Lipomycetaceae</taxon>
        <taxon>Myxozyma</taxon>
    </lineage>
</organism>
<evidence type="ECO:0000256" key="2">
    <source>
        <dbReference type="SAM" id="MobiDB-lite"/>
    </source>
</evidence>
<gene>
    <name evidence="4" type="ORF">BZA70DRAFT_33628</name>
</gene>